<organism evidence="3 4">
    <name type="scientific">Paenibacillus yonginensis</name>
    <dbReference type="NCBI Taxonomy" id="1462996"/>
    <lineage>
        <taxon>Bacteria</taxon>
        <taxon>Bacillati</taxon>
        <taxon>Bacillota</taxon>
        <taxon>Bacilli</taxon>
        <taxon>Bacillales</taxon>
        <taxon>Paenibacillaceae</taxon>
        <taxon>Paenibacillus</taxon>
    </lineage>
</organism>
<dbReference type="InterPro" id="IPR051554">
    <property type="entry name" value="Acetyltransferase_Eis"/>
</dbReference>
<dbReference type="Pfam" id="PF13530">
    <property type="entry name" value="SCP2_2"/>
    <property type="match status" value="1"/>
</dbReference>
<evidence type="ECO:0000313" key="4">
    <source>
        <dbReference type="Proteomes" id="UP000092573"/>
    </source>
</evidence>
<dbReference type="Pfam" id="PF17668">
    <property type="entry name" value="Acetyltransf_17"/>
    <property type="match status" value="1"/>
</dbReference>
<keyword evidence="4" id="KW-1185">Reference proteome</keyword>
<dbReference type="KEGG" id="pyg:AWM70_15805"/>
<feature type="region of interest" description="Disordered" evidence="1">
    <location>
        <begin position="325"/>
        <end position="344"/>
    </location>
</feature>
<dbReference type="CDD" id="cd04301">
    <property type="entry name" value="NAT_SF"/>
    <property type="match status" value="1"/>
</dbReference>
<dbReference type="InterPro" id="IPR016181">
    <property type="entry name" value="Acyl_CoA_acyltransferase"/>
</dbReference>
<dbReference type="Gene3D" id="3.40.630.30">
    <property type="match status" value="2"/>
</dbReference>
<dbReference type="GO" id="GO:0034069">
    <property type="term" value="F:aminoglycoside N-acetyltransferase activity"/>
    <property type="evidence" value="ECO:0007669"/>
    <property type="project" value="TreeGrafter"/>
</dbReference>
<dbReference type="RefSeq" id="WP_068697994.1">
    <property type="nucleotide sequence ID" value="NZ_CP014167.1"/>
</dbReference>
<dbReference type="Gene3D" id="3.30.1050.10">
    <property type="entry name" value="SCP2 sterol-binding domain"/>
    <property type="match status" value="1"/>
</dbReference>
<feature type="domain" description="N-acetyltransferase" evidence="2">
    <location>
        <begin position="1"/>
        <end position="143"/>
    </location>
</feature>
<dbReference type="OrthoDB" id="9768284at2"/>
<dbReference type="GO" id="GO:0030649">
    <property type="term" value="P:aminoglycoside antibiotic catabolic process"/>
    <property type="evidence" value="ECO:0007669"/>
    <property type="project" value="TreeGrafter"/>
</dbReference>
<dbReference type="PROSITE" id="PS51186">
    <property type="entry name" value="GNAT"/>
    <property type="match status" value="1"/>
</dbReference>
<dbReference type="EMBL" id="CP014167">
    <property type="protein sequence ID" value="ANS75871.1"/>
    <property type="molecule type" value="Genomic_DNA"/>
</dbReference>
<dbReference type="InterPro" id="IPR041380">
    <property type="entry name" value="Acetyltransf_17"/>
</dbReference>
<keyword evidence="3" id="KW-0808">Transferase</keyword>
<name>A0A1B1N360_9BACL</name>
<dbReference type="InterPro" id="IPR025559">
    <property type="entry name" value="Eis_dom"/>
</dbReference>
<evidence type="ECO:0000313" key="3">
    <source>
        <dbReference type="EMBL" id="ANS75871.1"/>
    </source>
</evidence>
<dbReference type="AlphaFoldDB" id="A0A1B1N360"/>
<accession>A0A1B1N360</accession>
<protein>
    <submittedName>
        <fullName evidence="3">Acetyltransferase</fullName>
    </submittedName>
</protein>
<evidence type="ECO:0000256" key="1">
    <source>
        <dbReference type="SAM" id="MobiDB-lite"/>
    </source>
</evidence>
<dbReference type="STRING" id="1462996.AWM70_15805"/>
<dbReference type="SUPFAM" id="SSF55729">
    <property type="entry name" value="Acyl-CoA N-acyltransferases (Nat)"/>
    <property type="match status" value="1"/>
</dbReference>
<evidence type="ECO:0000259" key="2">
    <source>
        <dbReference type="PROSITE" id="PS51186"/>
    </source>
</evidence>
<dbReference type="PANTHER" id="PTHR37817:SF1">
    <property type="entry name" value="N-ACETYLTRANSFERASE EIS"/>
    <property type="match status" value="1"/>
</dbReference>
<proteinExistence type="predicted"/>
<gene>
    <name evidence="3" type="ORF">AWM70_15805</name>
</gene>
<dbReference type="SUPFAM" id="SSF55718">
    <property type="entry name" value="SCP-like"/>
    <property type="match status" value="1"/>
</dbReference>
<reference evidence="3 4" key="1">
    <citation type="submission" date="2016-01" db="EMBL/GenBank/DDBJ databases">
        <title>Complete Genome Sequence of Paenibacillus yonginensis DCY84, a novel Plant Growth-Promoting Bacteria with Elicitation of Induced Systemic Resistance.</title>
        <authorList>
            <person name="Kim Y.J."/>
            <person name="Yang D.C."/>
            <person name="Sukweenadhi J."/>
        </authorList>
    </citation>
    <scope>NUCLEOTIDE SEQUENCE [LARGE SCALE GENOMIC DNA]</scope>
    <source>
        <strain evidence="3 4">DCY84</strain>
    </source>
</reference>
<dbReference type="InterPro" id="IPR000182">
    <property type="entry name" value="GNAT_dom"/>
</dbReference>
<dbReference type="InterPro" id="IPR036527">
    <property type="entry name" value="SCP2_sterol-bd_dom_sf"/>
</dbReference>
<dbReference type="PANTHER" id="PTHR37817">
    <property type="entry name" value="N-ACETYLTRANSFERASE EIS"/>
    <property type="match status" value="1"/>
</dbReference>
<dbReference type="Proteomes" id="UP000092573">
    <property type="component" value="Chromosome"/>
</dbReference>
<dbReference type="Pfam" id="PF13527">
    <property type="entry name" value="Acetyltransf_9"/>
    <property type="match status" value="1"/>
</dbReference>
<sequence>MEIRQLTIDEFDPSTDLAEYAFGYQLTAEERERRRARFKPEQVWGAWEGEELQARLILLPLELYIQGTRIPMGGIAGVCTWPEHRRKGLVNQLLQQALKVMKEQGQMLSCLHPFLIPFYRRFGWEVYTEYKKYTIPVPALGVTGKFQASGFVKRGVRDLSTLAPLYERFAERYNGTLVRSREWWEHSVFDDELLTAVYYSEAGKPEGYLLYKISGEELTVDEFVYGNETARRGLWEFLNQHDSKVARVVVDHVPSDDLLPYLLNDPRCKQETRPYFMARIVDVQAFVERYKFEPSPGTDRETAVRLSLQDEFAAWNDGEWELRIGPDGQGRVTPATAKPESEETGTEADFAAAAKGVVADSAEEGSAAAVVSCDIQSLAAMLLGYKRPRELYLAERIGGSQAGIALLERVIPQRGTALMDFF</sequence>